<accession>A0A6P2DN96</accession>
<organism evidence="2 3">
    <name type="scientific">Gemmata massiliana</name>
    <dbReference type="NCBI Taxonomy" id="1210884"/>
    <lineage>
        <taxon>Bacteria</taxon>
        <taxon>Pseudomonadati</taxon>
        <taxon>Planctomycetota</taxon>
        <taxon>Planctomycetia</taxon>
        <taxon>Gemmatales</taxon>
        <taxon>Gemmataceae</taxon>
        <taxon>Gemmata</taxon>
    </lineage>
</organism>
<proteinExistence type="predicted"/>
<sequence length="455" mass="46623">MAWYNFYMQPAGDNTNSGTTTSNTASVTTTNGAWDTSTNRFTAASGTPFSGVAVGDFAAIMLDGATGFTSLNQITAVDPGGTYIDVTATGRVGIAPVTGASGRTCKIGGAWADFTIATAGSMFGASSTNAVPLLINVKAATYANASAAKTFAHAGNVSAPIWIRGYNATPGDLENDYTTAPPVLTFAAAGFTISGTCYRVSNLSVMNTGSSSAVWNWSGTNGIADRIRSEAQNTQAGASAFTCGGNGATMHVLNSYFKCWSGATQVLTATSAVQFHGCVFDGGQNAVTTSGASIIMNSCVCINQSTRAINASTAVLYLFGNSFVGPFSDSIVRWGTTPGAMGYVVNNVFSGAAKYDIEPVSGFTQLLTISNNASYGATLGHLPSGDLVDTHYIQESADPFTNGATDPTLKKTALAYLAGLGSRFENVAWRSYRSPGAVEPQPPAGGSSGGYIIGA</sequence>
<dbReference type="KEGG" id="gms:SOIL9_71600"/>
<dbReference type="AlphaFoldDB" id="A0A6P2DN96"/>
<evidence type="ECO:0000313" key="2">
    <source>
        <dbReference type="EMBL" id="VTS03507.1"/>
    </source>
</evidence>
<dbReference type="EMBL" id="LR593886">
    <property type="protein sequence ID" value="VTS03507.1"/>
    <property type="molecule type" value="Genomic_DNA"/>
</dbReference>
<dbReference type="RefSeq" id="WP_162673051.1">
    <property type="nucleotide sequence ID" value="NZ_LR593886.1"/>
</dbReference>
<keyword evidence="3" id="KW-1185">Reference proteome</keyword>
<reference evidence="2 3" key="1">
    <citation type="submission" date="2019-05" db="EMBL/GenBank/DDBJ databases">
        <authorList>
            <consortium name="Science for Life Laboratories"/>
        </authorList>
    </citation>
    <scope>NUCLEOTIDE SEQUENCE [LARGE SCALE GENOMIC DNA]</scope>
    <source>
        <strain evidence="2">Soil9</strain>
    </source>
</reference>
<evidence type="ECO:0008006" key="4">
    <source>
        <dbReference type="Google" id="ProtNLM"/>
    </source>
</evidence>
<name>A0A6P2DN96_9BACT</name>
<feature type="region of interest" description="Disordered" evidence="1">
    <location>
        <begin position="435"/>
        <end position="455"/>
    </location>
</feature>
<dbReference type="Proteomes" id="UP000464178">
    <property type="component" value="Chromosome"/>
</dbReference>
<feature type="compositionally biased region" description="Gly residues" evidence="1">
    <location>
        <begin position="446"/>
        <end position="455"/>
    </location>
</feature>
<evidence type="ECO:0000313" key="3">
    <source>
        <dbReference type="Proteomes" id="UP000464178"/>
    </source>
</evidence>
<evidence type="ECO:0000256" key="1">
    <source>
        <dbReference type="SAM" id="MobiDB-lite"/>
    </source>
</evidence>
<protein>
    <recommendedName>
        <fullName evidence="4">Right handed beta helix domain-containing protein</fullName>
    </recommendedName>
</protein>
<dbReference type="InterPro" id="IPR011050">
    <property type="entry name" value="Pectin_lyase_fold/virulence"/>
</dbReference>
<dbReference type="SUPFAM" id="SSF51126">
    <property type="entry name" value="Pectin lyase-like"/>
    <property type="match status" value="1"/>
</dbReference>
<gene>
    <name evidence="2" type="ORF">SOIL9_71600</name>
</gene>